<evidence type="ECO:0000256" key="5">
    <source>
        <dbReference type="ARBA" id="ARBA00030918"/>
    </source>
</evidence>
<dbReference type="PIRSF" id="PIRSF019422">
    <property type="entry name" value="MltA"/>
    <property type="match status" value="1"/>
</dbReference>
<dbReference type="CDD" id="cd14485">
    <property type="entry name" value="mltA_like_LT_A"/>
    <property type="match status" value="1"/>
</dbReference>
<dbReference type="Gene3D" id="2.40.240.50">
    <property type="entry name" value="Barwin-like endoglucanases"/>
    <property type="match status" value="1"/>
</dbReference>
<evidence type="ECO:0000256" key="6">
    <source>
        <dbReference type="SAM" id="MobiDB-lite"/>
    </source>
</evidence>
<dbReference type="InterPro" id="IPR005300">
    <property type="entry name" value="MltA_B"/>
</dbReference>
<accession>A0ABT2A172</accession>
<feature type="compositionally biased region" description="Pro residues" evidence="6">
    <location>
        <begin position="14"/>
        <end position="49"/>
    </location>
</feature>
<dbReference type="InterPro" id="IPR036908">
    <property type="entry name" value="RlpA-like_sf"/>
</dbReference>
<evidence type="ECO:0000256" key="2">
    <source>
        <dbReference type="ARBA" id="ARBA00012587"/>
    </source>
</evidence>
<keyword evidence="4" id="KW-0961">Cell wall biogenesis/degradation</keyword>
<reference evidence="8 9" key="1">
    <citation type="submission" date="2022-08" db="EMBL/GenBank/DDBJ databases">
        <title>Reclassification of Massilia species as members of the genera Telluria, Duganella, Pseudoduganella, Mokoshia gen. nov. and Zemynaea gen. nov. using orthogonal and non-orthogonal genome-based approaches.</title>
        <authorList>
            <person name="Bowman J.P."/>
        </authorList>
    </citation>
    <scope>NUCLEOTIDE SEQUENCE [LARGE SCALE GENOMIC DNA]</scope>
    <source>
        <strain evidence="8 9">LMG 28164</strain>
    </source>
</reference>
<evidence type="ECO:0000256" key="1">
    <source>
        <dbReference type="ARBA" id="ARBA00001420"/>
    </source>
</evidence>
<dbReference type="PANTHER" id="PTHR30124">
    <property type="entry name" value="MEMBRANE-BOUND LYTIC MUREIN TRANSGLYCOSYLASE A"/>
    <property type="match status" value="1"/>
</dbReference>
<comment type="caution">
    <text evidence="8">The sequence shown here is derived from an EMBL/GenBank/DDBJ whole genome shotgun (WGS) entry which is preliminary data.</text>
</comment>
<dbReference type="SMART" id="SM00925">
    <property type="entry name" value="MltA"/>
    <property type="match status" value="1"/>
</dbReference>
<name>A0ABT2A172_9BURK</name>
<organism evidence="8 9">
    <name type="scientific">Massilia norwichensis</name>
    <dbReference type="NCBI Taxonomy" id="1442366"/>
    <lineage>
        <taxon>Bacteria</taxon>
        <taxon>Pseudomonadati</taxon>
        <taxon>Pseudomonadota</taxon>
        <taxon>Betaproteobacteria</taxon>
        <taxon>Burkholderiales</taxon>
        <taxon>Oxalobacteraceae</taxon>
        <taxon>Telluria group</taxon>
        <taxon>Massilia</taxon>
    </lineage>
</organism>
<dbReference type="RefSeq" id="WP_258843780.1">
    <property type="nucleotide sequence ID" value="NZ_JANUGX010000002.1"/>
</dbReference>
<evidence type="ECO:0000313" key="9">
    <source>
        <dbReference type="Proteomes" id="UP001205560"/>
    </source>
</evidence>
<comment type="catalytic activity">
    <reaction evidence="1">
        <text>Exolytic cleavage of the (1-&gt;4)-beta-glycosidic linkage between N-acetylmuramic acid (MurNAc) and N-acetylglucosamine (GlcNAc) residues in peptidoglycan, from either the reducing or the non-reducing ends of the peptidoglycan chains, with concomitant formation of a 1,6-anhydrobond in the MurNAc residue.</text>
        <dbReference type="EC" id="4.2.2.n1"/>
    </reaction>
</comment>
<dbReference type="Pfam" id="PF03562">
    <property type="entry name" value="MltA"/>
    <property type="match status" value="1"/>
</dbReference>
<evidence type="ECO:0000256" key="4">
    <source>
        <dbReference type="ARBA" id="ARBA00023316"/>
    </source>
</evidence>
<feature type="region of interest" description="Disordered" evidence="6">
    <location>
        <begin position="1"/>
        <end position="56"/>
    </location>
</feature>
<dbReference type="InterPro" id="IPR010611">
    <property type="entry name" value="3D_dom"/>
</dbReference>
<keyword evidence="3" id="KW-0456">Lyase</keyword>
<evidence type="ECO:0000313" key="8">
    <source>
        <dbReference type="EMBL" id="MCS0587927.1"/>
    </source>
</evidence>
<evidence type="ECO:0000259" key="7">
    <source>
        <dbReference type="SMART" id="SM00925"/>
    </source>
</evidence>
<dbReference type="PANTHER" id="PTHR30124:SF0">
    <property type="entry name" value="MEMBRANE-BOUND LYTIC MUREIN TRANSGLYCOSYLASE A"/>
    <property type="match status" value="1"/>
</dbReference>
<dbReference type="CDD" id="cd14668">
    <property type="entry name" value="mlta_B"/>
    <property type="match status" value="1"/>
</dbReference>
<protein>
    <recommendedName>
        <fullName evidence="2">peptidoglycan lytic exotransglycosylase</fullName>
        <ecNumber evidence="2">4.2.2.n1</ecNumber>
    </recommendedName>
    <alternativeName>
        <fullName evidence="5">Murein hydrolase A</fullName>
    </alternativeName>
</protein>
<dbReference type="Gene3D" id="2.40.40.10">
    <property type="entry name" value="RlpA-like domain"/>
    <property type="match status" value="1"/>
</dbReference>
<dbReference type="EMBL" id="JANUGX010000002">
    <property type="protein sequence ID" value="MCS0587927.1"/>
    <property type="molecule type" value="Genomic_DNA"/>
</dbReference>
<keyword evidence="9" id="KW-1185">Reference proteome</keyword>
<dbReference type="InterPro" id="IPR026044">
    <property type="entry name" value="MltA"/>
</dbReference>
<dbReference type="SUPFAM" id="SSF50685">
    <property type="entry name" value="Barwin-like endoglucanases"/>
    <property type="match status" value="1"/>
</dbReference>
<dbReference type="Pfam" id="PF06725">
    <property type="entry name" value="3D"/>
    <property type="match status" value="1"/>
</dbReference>
<proteinExistence type="predicted"/>
<dbReference type="EC" id="4.2.2.n1" evidence="2"/>
<dbReference type="Proteomes" id="UP001205560">
    <property type="component" value="Unassembled WGS sequence"/>
</dbReference>
<gene>
    <name evidence="8" type="ORF">NX782_01750</name>
</gene>
<evidence type="ECO:0000256" key="3">
    <source>
        <dbReference type="ARBA" id="ARBA00023239"/>
    </source>
</evidence>
<feature type="domain" description="Lytic transglycosylase MltA" evidence="7">
    <location>
        <begin position="145"/>
        <end position="301"/>
    </location>
</feature>
<sequence>MASLLAACTTAPTRPVPSPQPKPQPKPPVTLPPPAAPVPSAPSQQPPQLPSQLTPAAPLFTPVGFEALPGWQQDDLRQAWPAFMASCRALGAKPDWKTPCASAKLVDAGNGVAIRQYFETYFVPNLVRAADGADTGLITGYYEPMLHGSRKRGGAYQTPLYKVPDDLVTVDLASVYPTLKGMRLRGRLVGKTVVPYSTRAEIERARLPGKELVWVDDPVEAFFLEVQGSGRVQLDDDGAVVRIAYADQNGHPYKAIGRWLVEQGELTSAEASAQGIKAWIAAHPERRQELFNVNPSYIFFREERLPDPSVGPKGALGVPLTPSRSVAIDPSFLPLGAPIFLATSEPASDVPVQRLMMGQDTGGAIRGAVRADFFFGFGGQAADNAGRMKQRGQMWVLLPRPATVQAAR</sequence>